<evidence type="ECO:0000256" key="1">
    <source>
        <dbReference type="ARBA" id="ARBA00007658"/>
    </source>
</evidence>
<comment type="similarity">
    <text evidence="1">Belongs to the glycosyl hydrolase 47 family.</text>
</comment>
<dbReference type="SUPFAM" id="SSF48225">
    <property type="entry name" value="Seven-hairpin glycosidases"/>
    <property type="match status" value="1"/>
</dbReference>
<sequence length="132" mass="14729">MMSTSTSALSGHAASVFGMDNTVATLRGDVSLFETNIRFIGWLLSLYALTNDKAEASGKMLLPYFDMCLINVTEIRLEKRNLLTSWISRTYSFISILGLINGVYDFANIRGRSGRWSALPVFLVDYLLSCLQ</sequence>
<dbReference type="InterPro" id="IPR001382">
    <property type="entry name" value="Glyco_hydro_47"/>
</dbReference>
<dbReference type="InterPro" id="IPR012341">
    <property type="entry name" value="6hp_glycosidase-like_sf"/>
</dbReference>
<protein>
    <submittedName>
        <fullName evidence="2">Uncharacterized protein</fullName>
    </submittedName>
</protein>
<dbReference type="GO" id="GO:0004571">
    <property type="term" value="F:mannosyl-oligosaccharide 1,2-alpha-mannosidase activity"/>
    <property type="evidence" value="ECO:0007669"/>
    <property type="project" value="InterPro"/>
</dbReference>
<accession>A0AA36H4K8</accession>
<organism evidence="2 3">
    <name type="scientific">Cylicocyclus nassatus</name>
    <name type="common">Nematode worm</name>
    <dbReference type="NCBI Taxonomy" id="53992"/>
    <lineage>
        <taxon>Eukaryota</taxon>
        <taxon>Metazoa</taxon>
        <taxon>Ecdysozoa</taxon>
        <taxon>Nematoda</taxon>
        <taxon>Chromadorea</taxon>
        <taxon>Rhabditida</taxon>
        <taxon>Rhabditina</taxon>
        <taxon>Rhabditomorpha</taxon>
        <taxon>Strongyloidea</taxon>
        <taxon>Strongylidae</taxon>
        <taxon>Cylicocyclus</taxon>
    </lineage>
</organism>
<dbReference type="AlphaFoldDB" id="A0AA36H4K8"/>
<keyword evidence="3" id="KW-1185">Reference proteome</keyword>
<evidence type="ECO:0000313" key="3">
    <source>
        <dbReference type="Proteomes" id="UP001176961"/>
    </source>
</evidence>
<comment type="caution">
    <text evidence="2">The sequence shown here is derived from an EMBL/GenBank/DDBJ whole genome shotgun (WGS) entry which is preliminary data.</text>
</comment>
<evidence type="ECO:0000313" key="2">
    <source>
        <dbReference type="EMBL" id="CAJ0604021.1"/>
    </source>
</evidence>
<dbReference type="EMBL" id="CATQJL010000305">
    <property type="protein sequence ID" value="CAJ0604021.1"/>
    <property type="molecule type" value="Genomic_DNA"/>
</dbReference>
<dbReference type="GO" id="GO:0016020">
    <property type="term" value="C:membrane"/>
    <property type="evidence" value="ECO:0007669"/>
    <property type="project" value="InterPro"/>
</dbReference>
<dbReference type="GO" id="GO:0005509">
    <property type="term" value="F:calcium ion binding"/>
    <property type="evidence" value="ECO:0007669"/>
    <property type="project" value="InterPro"/>
</dbReference>
<gene>
    <name evidence="2" type="ORF">CYNAS_LOCUS16004</name>
</gene>
<name>A0AA36H4K8_CYLNA</name>
<dbReference type="InterPro" id="IPR036026">
    <property type="entry name" value="Seven-hairpin_glycosidases"/>
</dbReference>
<dbReference type="Proteomes" id="UP001176961">
    <property type="component" value="Unassembled WGS sequence"/>
</dbReference>
<proteinExistence type="inferred from homology"/>
<dbReference type="GO" id="GO:0005975">
    <property type="term" value="P:carbohydrate metabolic process"/>
    <property type="evidence" value="ECO:0007669"/>
    <property type="project" value="InterPro"/>
</dbReference>
<dbReference type="Gene3D" id="1.50.10.10">
    <property type="match status" value="1"/>
</dbReference>
<reference evidence="2" key="1">
    <citation type="submission" date="2023-07" db="EMBL/GenBank/DDBJ databases">
        <authorList>
            <consortium name="CYATHOMIX"/>
        </authorList>
    </citation>
    <scope>NUCLEOTIDE SEQUENCE</scope>
    <source>
        <strain evidence="2">N/A</strain>
    </source>
</reference>
<dbReference type="Pfam" id="PF01532">
    <property type="entry name" value="Glyco_hydro_47"/>
    <property type="match status" value="1"/>
</dbReference>